<feature type="domain" description="mRNA capping enzyme adenylation" evidence="1">
    <location>
        <begin position="217"/>
        <end position="380"/>
    </location>
</feature>
<dbReference type="PANTHER" id="PTHR10367">
    <property type="entry name" value="MRNA-CAPPING ENZYME"/>
    <property type="match status" value="1"/>
</dbReference>
<evidence type="ECO:0000259" key="1">
    <source>
        <dbReference type="Pfam" id="PF01331"/>
    </source>
</evidence>
<name>A0ABD3C0K9_9LAMI</name>
<dbReference type="InterPro" id="IPR001339">
    <property type="entry name" value="mRNA_cap_enzyme_adenylation"/>
</dbReference>
<dbReference type="EMBL" id="JAVIJP010000060">
    <property type="protein sequence ID" value="KAL3622397.1"/>
    <property type="molecule type" value="Genomic_DNA"/>
</dbReference>
<dbReference type="InterPro" id="IPR051029">
    <property type="entry name" value="mRNA_Capping_Enz/RNA_Phosphat"/>
</dbReference>
<proteinExistence type="predicted"/>
<dbReference type="SUPFAM" id="SSF56091">
    <property type="entry name" value="DNA ligase/mRNA capping enzyme, catalytic domain"/>
    <property type="match status" value="1"/>
</dbReference>
<organism evidence="2 3">
    <name type="scientific">Castilleja foliolosa</name>
    <dbReference type="NCBI Taxonomy" id="1961234"/>
    <lineage>
        <taxon>Eukaryota</taxon>
        <taxon>Viridiplantae</taxon>
        <taxon>Streptophyta</taxon>
        <taxon>Embryophyta</taxon>
        <taxon>Tracheophyta</taxon>
        <taxon>Spermatophyta</taxon>
        <taxon>Magnoliopsida</taxon>
        <taxon>eudicotyledons</taxon>
        <taxon>Gunneridae</taxon>
        <taxon>Pentapetalae</taxon>
        <taxon>asterids</taxon>
        <taxon>lamiids</taxon>
        <taxon>Lamiales</taxon>
        <taxon>Orobanchaceae</taxon>
        <taxon>Pedicularideae</taxon>
        <taxon>Castillejinae</taxon>
        <taxon>Castilleja</taxon>
    </lineage>
</organism>
<evidence type="ECO:0000313" key="2">
    <source>
        <dbReference type="EMBL" id="KAL3622397.1"/>
    </source>
</evidence>
<reference evidence="3" key="1">
    <citation type="journal article" date="2024" name="IScience">
        <title>Strigolactones Initiate the Formation of Haustorium-like Structures in Castilleja.</title>
        <authorList>
            <person name="Buerger M."/>
            <person name="Peterson D."/>
            <person name="Chory J."/>
        </authorList>
    </citation>
    <scope>NUCLEOTIDE SEQUENCE [LARGE SCALE GENOMIC DNA]</scope>
</reference>
<accession>A0ABD3C0K9</accession>
<dbReference type="Pfam" id="PF01331">
    <property type="entry name" value="mRNA_cap_enzyme"/>
    <property type="match status" value="1"/>
</dbReference>
<dbReference type="GO" id="GO:0003824">
    <property type="term" value="F:catalytic activity"/>
    <property type="evidence" value="ECO:0007669"/>
    <property type="project" value="UniProtKB-ARBA"/>
</dbReference>
<gene>
    <name evidence="2" type="ORF">CASFOL_033808</name>
</gene>
<dbReference type="PANTHER" id="PTHR10367:SF17">
    <property type="entry name" value="MRNA-CAPPING ENZYME"/>
    <property type="match status" value="1"/>
</dbReference>
<dbReference type="Proteomes" id="UP001632038">
    <property type="component" value="Unassembled WGS sequence"/>
</dbReference>
<comment type="caution">
    <text evidence="2">The sequence shown here is derived from an EMBL/GenBank/DDBJ whole genome shotgun (WGS) entry which is preliminary data.</text>
</comment>
<keyword evidence="3" id="KW-1185">Reference proteome</keyword>
<dbReference type="Gene3D" id="3.30.470.30">
    <property type="entry name" value="DNA ligase/mRNA capping enzyme"/>
    <property type="match status" value="1"/>
</dbReference>
<evidence type="ECO:0000313" key="3">
    <source>
        <dbReference type="Proteomes" id="UP001632038"/>
    </source>
</evidence>
<sequence>METNQMRLGNLCRYELEIVWAKSSLNTLIKYNSRANNSRLNKFIKVKKELEEPCMILNELISMFKEEDDIRGVYLDLYVDIDAFALKVTEACKNPYIWEKVKNLESNWRKADLQAIHDLLREEFSNYSAQRIISLVNKKDNEKILPSGPPSLFEICSSHLANQLSDMTAKEIHQKLKFEAVLSPDFSIGEPIKGLHRLELRGFCDTVLGGLNRLPVPIPVSRHRLNRFDRYSTYGATWKTDGFPFKLLIFQDGSFLVDSKFEFKKVVLNFPRRLSHTLLEGEMVVENWSEEKELRFYVSDLLWLKNENTLRLPYRHRWRMIQDEIIQPLRDYRAIRECEEADFKVKRKTFWSISELDNLLERIPSLSHNSKGLLFRLWNEAQLTPQLEYDFVDASSTKRFVNATKRHFHR</sequence>
<dbReference type="AlphaFoldDB" id="A0ABD3C0K9"/>
<protein>
    <recommendedName>
        <fullName evidence="1">mRNA capping enzyme adenylation domain-containing protein</fullName>
    </recommendedName>
</protein>